<dbReference type="PANTHER" id="PTHR43364:SF4">
    <property type="entry name" value="NAD(P)-LINKED OXIDOREDUCTASE SUPERFAMILY PROTEIN"/>
    <property type="match status" value="1"/>
</dbReference>
<protein>
    <submittedName>
        <fullName evidence="3">Tas protein, an NADP(H)-dependent aldo-keto reductase</fullName>
    </submittedName>
</protein>
<reference evidence="3" key="1">
    <citation type="submission" date="2018-06" db="EMBL/GenBank/DDBJ databases">
        <authorList>
            <person name="Zhirakovskaya E."/>
        </authorList>
    </citation>
    <scope>NUCLEOTIDE SEQUENCE</scope>
</reference>
<gene>
    <name evidence="3" type="ORF">MNBD_ALPHA03-1731</name>
</gene>
<dbReference type="GO" id="GO:0016491">
    <property type="term" value="F:oxidoreductase activity"/>
    <property type="evidence" value="ECO:0007669"/>
    <property type="project" value="UniProtKB-KW"/>
</dbReference>
<sequence length="349" mass="39283">MRYNKLGRTDITISNICLGTMTWGEQNSMQEAWDQMDYAIDKGINFIDTAELYPVPRKRETFGRTEEYIGSWLQDRGGRDKIILGTKVVGRSDADWFRANASITRLNRQQITEALEQSLKRLKTDYVDLYQLHWPDRPLNIFSESRGYVHNDQDDIIPLSETLAVLDDLVKQGKIRHIGLSNETAWGTMKCLHHAEQSDVPRVQSIQNAYNLMNRLFEQDLAEVSLREEVSLLAYSPIGGGALSGKYLNGNLPQGSRHQLFPDFSTRYTGSGAVAAIEKYSALAADMGITLIQLAHKFVDSRPFVASSIIGATNMAQLSENIAAFDLDWTDELEQAVNDIHLENPDPSP</sequence>
<evidence type="ECO:0000256" key="1">
    <source>
        <dbReference type="ARBA" id="ARBA00023002"/>
    </source>
</evidence>
<dbReference type="PANTHER" id="PTHR43364">
    <property type="entry name" value="NADH-SPECIFIC METHYLGLYOXAL REDUCTASE-RELATED"/>
    <property type="match status" value="1"/>
</dbReference>
<name>A0A3B1BAC9_9ZZZZ</name>
<dbReference type="AlphaFoldDB" id="A0A3B1BAC9"/>
<dbReference type="Gene3D" id="3.20.20.100">
    <property type="entry name" value="NADP-dependent oxidoreductase domain"/>
    <property type="match status" value="1"/>
</dbReference>
<dbReference type="CDD" id="cd19094">
    <property type="entry name" value="AKR_Tas-like"/>
    <property type="match status" value="1"/>
</dbReference>
<organism evidence="3">
    <name type="scientific">hydrothermal vent metagenome</name>
    <dbReference type="NCBI Taxonomy" id="652676"/>
    <lineage>
        <taxon>unclassified sequences</taxon>
        <taxon>metagenomes</taxon>
        <taxon>ecological metagenomes</taxon>
    </lineage>
</organism>
<dbReference type="EMBL" id="UOFW01000202">
    <property type="protein sequence ID" value="VAX07280.1"/>
    <property type="molecule type" value="Genomic_DNA"/>
</dbReference>
<feature type="domain" description="NADP-dependent oxidoreductase" evidence="2">
    <location>
        <begin position="15"/>
        <end position="332"/>
    </location>
</feature>
<dbReference type="Pfam" id="PF00248">
    <property type="entry name" value="Aldo_ket_red"/>
    <property type="match status" value="1"/>
</dbReference>
<dbReference type="InterPro" id="IPR036812">
    <property type="entry name" value="NAD(P)_OxRdtase_dom_sf"/>
</dbReference>
<evidence type="ECO:0000259" key="2">
    <source>
        <dbReference type="Pfam" id="PF00248"/>
    </source>
</evidence>
<proteinExistence type="predicted"/>
<keyword evidence="1" id="KW-0560">Oxidoreductase</keyword>
<dbReference type="SUPFAM" id="SSF51430">
    <property type="entry name" value="NAD(P)-linked oxidoreductase"/>
    <property type="match status" value="1"/>
</dbReference>
<evidence type="ECO:0000313" key="3">
    <source>
        <dbReference type="EMBL" id="VAX07280.1"/>
    </source>
</evidence>
<dbReference type="InterPro" id="IPR023210">
    <property type="entry name" value="NADP_OxRdtase_dom"/>
</dbReference>
<accession>A0A3B1BAC9</accession>
<dbReference type="InterPro" id="IPR050523">
    <property type="entry name" value="AKR_Detox_Biosynth"/>
</dbReference>